<evidence type="ECO:0000313" key="3">
    <source>
        <dbReference type="Proteomes" id="UP000009168"/>
    </source>
</evidence>
<feature type="domain" description="Poly(A) RNA polymerase mitochondrial-like central palm" evidence="1">
    <location>
        <begin position="340"/>
        <end position="481"/>
    </location>
</feature>
<dbReference type="HOGENOM" id="CLU_413085_0_0_1"/>
<dbReference type="OrthoDB" id="2274644at2759"/>
<gene>
    <name evidence="2" type="ORF">TTHERM_01050360</name>
</gene>
<organism evidence="2 3">
    <name type="scientific">Tetrahymena thermophila (strain SB210)</name>
    <dbReference type="NCBI Taxonomy" id="312017"/>
    <lineage>
        <taxon>Eukaryota</taxon>
        <taxon>Sar</taxon>
        <taxon>Alveolata</taxon>
        <taxon>Ciliophora</taxon>
        <taxon>Intramacronucleata</taxon>
        <taxon>Oligohymenophorea</taxon>
        <taxon>Hymenostomatida</taxon>
        <taxon>Tetrahymenina</taxon>
        <taxon>Tetrahymenidae</taxon>
        <taxon>Tetrahymena</taxon>
    </lineage>
</organism>
<name>Q22XM0_TETTS</name>
<reference evidence="3" key="1">
    <citation type="journal article" date="2006" name="PLoS Biol.">
        <title>Macronuclear genome sequence of the ciliate Tetrahymena thermophila, a model eukaryote.</title>
        <authorList>
            <person name="Eisen J.A."/>
            <person name="Coyne R.S."/>
            <person name="Wu M."/>
            <person name="Wu D."/>
            <person name="Thiagarajan M."/>
            <person name="Wortman J.R."/>
            <person name="Badger J.H."/>
            <person name="Ren Q."/>
            <person name="Amedeo P."/>
            <person name="Jones K.M."/>
            <person name="Tallon L.J."/>
            <person name="Delcher A.L."/>
            <person name="Salzberg S.L."/>
            <person name="Silva J.C."/>
            <person name="Haas B.J."/>
            <person name="Majoros W.H."/>
            <person name="Farzad M."/>
            <person name="Carlton J.M."/>
            <person name="Smith R.K. Jr."/>
            <person name="Garg J."/>
            <person name="Pearlman R.E."/>
            <person name="Karrer K.M."/>
            <person name="Sun L."/>
            <person name="Manning G."/>
            <person name="Elde N.C."/>
            <person name="Turkewitz A.P."/>
            <person name="Asai D.J."/>
            <person name="Wilkes D.E."/>
            <person name="Wang Y."/>
            <person name="Cai H."/>
            <person name="Collins K."/>
            <person name="Stewart B.A."/>
            <person name="Lee S.R."/>
            <person name="Wilamowska K."/>
            <person name="Weinberg Z."/>
            <person name="Ruzzo W.L."/>
            <person name="Wloga D."/>
            <person name="Gaertig J."/>
            <person name="Frankel J."/>
            <person name="Tsao C.-C."/>
            <person name="Gorovsky M.A."/>
            <person name="Keeling P.J."/>
            <person name="Waller R.F."/>
            <person name="Patron N.J."/>
            <person name="Cherry J.M."/>
            <person name="Stover N.A."/>
            <person name="Krieger C.J."/>
            <person name="del Toro C."/>
            <person name="Ryder H.F."/>
            <person name="Williamson S.C."/>
            <person name="Barbeau R.A."/>
            <person name="Hamilton E.P."/>
            <person name="Orias E."/>
        </authorList>
    </citation>
    <scope>NUCLEOTIDE SEQUENCE [LARGE SCALE GENOMIC DNA]</scope>
    <source>
        <strain evidence="3">SB210</strain>
    </source>
</reference>
<dbReference type="AlphaFoldDB" id="Q22XM0"/>
<accession>Q22XM0</accession>
<feature type="non-terminal residue" evidence="2">
    <location>
        <position position="1"/>
    </location>
</feature>
<evidence type="ECO:0000259" key="1">
    <source>
        <dbReference type="Pfam" id="PF22600"/>
    </source>
</evidence>
<dbReference type="SUPFAM" id="SSF81301">
    <property type="entry name" value="Nucleotidyltransferase"/>
    <property type="match status" value="1"/>
</dbReference>
<dbReference type="InterPro" id="IPR054708">
    <property type="entry name" value="MTPAP-like_central"/>
</dbReference>
<dbReference type="Gene3D" id="1.10.1410.10">
    <property type="match status" value="1"/>
</dbReference>
<dbReference type="CDD" id="cd05402">
    <property type="entry name" value="NT_PAP_TUTase"/>
    <property type="match status" value="1"/>
</dbReference>
<dbReference type="InterPro" id="IPR043519">
    <property type="entry name" value="NT_sf"/>
</dbReference>
<dbReference type="EMBL" id="GG662806">
    <property type="protein sequence ID" value="EAR89990.2"/>
    <property type="molecule type" value="Genomic_DNA"/>
</dbReference>
<dbReference type="RefSeq" id="XP_001010235.2">
    <property type="nucleotide sequence ID" value="XM_001010235.2"/>
</dbReference>
<dbReference type="PANTHER" id="PTHR12271:SF40">
    <property type="entry name" value="POLY(A) RNA POLYMERASE GLD2"/>
    <property type="match status" value="1"/>
</dbReference>
<dbReference type="PANTHER" id="PTHR12271">
    <property type="entry name" value="POLY A POLYMERASE CID PAP -RELATED"/>
    <property type="match status" value="1"/>
</dbReference>
<sequence length="681" mass="80766">KKNQLELKFYQLRKQIVMSLYNKYKQILTELITTSKQEDLSNPSINFDQKLAYTIKKYMDIPFKYSKGFEDYIKQQVEIICKNEQNIEFFINWRNLIEQLKEKTKILTKQSITLLDSLIETANSRFEALKTENQLKQEEDFTNQIKMNQSNIQMSDKSMNGLLHTQSSNQIKSSTINQQDLEQKLQAQSDNNQNLNCLHPQQQSQQHQILNNNNIQDFNNKYEQLMTQQGDYLTNNNINQKQNSNLNNQQQHNQVKCVNNNWSSNDMEKYLIQQEGKQALLKSEYKSNQVENQNLFDSSIGWQTFDQQSKKFIIENEILIYQDESIYLNSIKNVDKIDQKLYEIYSNQILEQDKKKKMMEQLKYVLNNIQQNAEIQISKDIILKAYLFGSFLQGTCLKKESDIDLIIIFENNQLSYRDTLLFIQETIKNKLNDQYIITQEVSFAFNVPIISIQHVKTGYKIDITYENRLAILNSQLFNVYLNIDFKIKVLSVLFKIWAVKQNIKKTDFLTSYALLNMVIYFLISQGYLVSLQHSQYFGFAHQKENIINYSKGQKETQQIYTSFEKNIGQIKSKLVNQLQKLNEKPLHKLITELFSFYRVILNHNDQCKQHEKIIITTRLSTNIMGVLKYDQNKQYISIQDPFNDQYNPGQRWNFDVNYFYQKLSQVPLQFQDIDQLSELFD</sequence>
<evidence type="ECO:0000313" key="2">
    <source>
        <dbReference type="EMBL" id="EAR89990.2"/>
    </source>
</evidence>
<dbReference type="GeneID" id="7826516"/>
<dbReference type="InParanoid" id="Q22XM0"/>
<proteinExistence type="predicted"/>
<dbReference type="Proteomes" id="UP000009168">
    <property type="component" value="Unassembled WGS sequence"/>
</dbReference>
<dbReference type="GO" id="GO:0031123">
    <property type="term" value="P:RNA 3'-end processing"/>
    <property type="evidence" value="ECO:0007669"/>
    <property type="project" value="TreeGrafter"/>
</dbReference>
<protein>
    <submittedName>
        <fullName evidence="2">Nucleotidyltransferase domain protein</fullName>
    </submittedName>
</protein>
<dbReference type="Pfam" id="PF22600">
    <property type="entry name" value="MTPAP-like_central"/>
    <property type="match status" value="1"/>
</dbReference>
<dbReference type="Gene3D" id="3.30.460.10">
    <property type="entry name" value="Beta Polymerase, domain 2"/>
    <property type="match status" value="1"/>
</dbReference>
<dbReference type="KEGG" id="tet:TTHERM_01050360"/>
<dbReference type="GO" id="GO:0016779">
    <property type="term" value="F:nucleotidyltransferase activity"/>
    <property type="evidence" value="ECO:0007669"/>
    <property type="project" value="TreeGrafter"/>
</dbReference>
<dbReference type="eggNOG" id="KOG2277">
    <property type="taxonomic scope" value="Eukaryota"/>
</dbReference>
<dbReference type="STRING" id="312017.Q22XM0"/>
<dbReference type="SUPFAM" id="SSF81631">
    <property type="entry name" value="PAP/OAS1 substrate-binding domain"/>
    <property type="match status" value="1"/>
</dbReference>
<keyword evidence="3" id="KW-1185">Reference proteome</keyword>